<feature type="transmembrane region" description="Helical" evidence="6">
    <location>
        <begin position="433"/>
        <end position="450"/>
    </location>
</feature>
<dbReference type="CDD" id="cd07042">
    <property type="entry name" value="STAS_SulP_like_sulfate_transporter"/>
    <property type="match status" value="1"/>
</dbReference>
<evidence type="ECO:0000313" key="9">
    <source>
        <dbReference type="Proteomes" id="UP000507470"/>
    </source>
</evidence>
<protein>
    <recommendedName>
        <fullName evidence="7">STAS domain-containing protein</fullName>
    </recommendedName>
</protein>
<comment type="subcellular location">
    <subcellularLocation>
        <location evidence="1">Membrane</location>
        <topology evidence="1">Multi-pass membrane protein</topology>
    </subcellularLocation>
</comment>
<feature type="transmembrane region" description="Helical" evidence="6">
    <location>
        <begin position="314"/>
        <end position="334"/>
    </location>
</feature>
<evidence type="ECO:0000256" key="3">
    <source>
        <dbReference type="ARBA" id="ARBA00022989"/>
    </source>
</evidence>
<evidence type="ECO:0000256" key="6">
    <source>
        <dbReference type="SAM" id="Phobius"/>
    </source>
</evidence>
<dbReference type="EMBL" id="CACVKT020002054">
    <property type="protein sequence ID" value="CAC5374725.1"/>
    <property type="molecule type" value="Genomic_DNA"/>
</dbReference>
<keyword evidence="4 6" id="KW-0472">Membrane</keyword>
<feature type="compositionally biased region" description="Basic and acidic residues" evidence="5">
    <location>
        <begin position="830"/>
        <end position="851"/>
    </location>
</feature>
<organism evidence="8 9">
    <name type="scientific">Mytilus coruscus</name>
    <name type="common">Sea mussel</name>
    <dbReference type="NCBI Taxonomy" id="42192"/>
    <lineage>
        <taxon>Eukaryota</taxon>
        <taxon>Metazoa</taxon>
        <taxon>Spiralia</taxon>
        <taxon>Lophotrochozoa</taxon>
        <taxon>Mollusca</taxon>
        <taxon>Bivalvia</taxon>
        <taxon>Autobranchia</taxon>
        <taxon>Pteriomorphia</taxon>
        <taxon>Mytilida</taxon>
        <taxon>Mytiloidea</taxon>
        <taxon>Mytilidae</taxon>
        <taxon>Mytilinae</taxon>
        <taxon>Mytilus</taxon>
    </lineage>
</organism>
<reference evidence="8 9" key="1">
    <citation type="submission" date="2020-06" db="EMBL/GenBank/DDBJ databases">
        <authorList>
            <person name="Li R."/>
            <person name="Bekaert M."/>
        </authorList>
    </citation>
    <scope>NUCLEOTIDE SEQUENCE [LARGE SCALE GENOMIC DNA]</scope>
    <source>
        <strain evidence="9">wild</strain>
    </source>
</reference>
<name>A0A6J8AWS6_MYTCO</name>
<feature type="transmembrane region" description="Helical" evidence="6">
    <location>
        <begin position="393"/>
        <end position="413"/>
    </location>
</feature>
<feature type="domain" description="STAS" evidence="7">
    <location>
        <begin position="583"/>
        <end position="752"/>
    </location>
</feature>
<dbReference type="InterPro" id="IPR001902">
    <property type="entry name" value="SLC26A/SulP_fam"/>
</dbReference>
<dbReference type="InterPro" id="IPR036513">
    <property type="entry name" value="STAS_dom_sf"/>
</dbReference>
<dbReference type="OrthoDB" id="288203at2759"/>
<dbReference type="NCBIfam" id="TIGR00815">
    <property type="entry name" value="sulP"/>
    <property type="match status" value="1"/>
</dbReference>
<evidence type="ECO:0000256" key="4">
    <source>
        <dbReference type="ARBA" id="ARBA00023136"/>
    </source>
</evidence>
<dbReference type="InterPro" id="IPR002645">
    <property type="entry name" value="STAS_dom"/>
</dbReference>
<dbReference type="PROSITE" id="PS50801">
    <property type="entry name" value="STAS"/>
    <property type="match status" value="1"/>
</dbReference>
<dbReference type="Gene3D" id="3.30.750.24">
    <property type="entry name" value="STAS domain"/>
    <property type="match status" value="1"/>
</dbReference>
<feature type="transmembrane region" description="Helical" evidence="6">
    <location>
        <begin position="149"/>
        <end position="165"/>
    </location>
</feature>
<sequence>MNNYTVLTPLLQVQGQGSAGLLNIFGKQRMKKEDSELGESLLDITENGHAKMVIDRPIFNQQKLDEGFEAGVRPQSSLKSSCRKACSKCTCSKTCCKNFLFGIFPFLSILKGYNVRSDLPSDIISGLTVGIMHIPQGMAYGMLTGLDPVYGLYVSFFPVIVYFFLGTSRHVSMGTFAVACLMVGSAVDKGVAKFGGVFEGCNDTVVSIADINGTNVTQISSTGACQDEIKLQVAMAVTLMVGLIQLGMGVAQLGFITTYLSDPLVSGFTTGAACHVFTSQITHVFGISTARYSGALKLVYTYRDFFTNIPHTNAVTLIASVICMVFLYTIKTYINQNPKIKPRLKMPVPVELIAVVLGTLISYGANLQRDFGVTQVGDIPVGMPIPKVPNFSMIPDVIADAFAISIVVFAISVSMGKILAKKYDYEINSNQELIAYAACNIVSSFFSAFVSSASLSRSLVQENVGGKTQVVGLVSSALLLMVLLLLGPYFKTLPKCILASIIIVALQGMFRQFFELQRLWKLSKIDFFIWLSTFLATVLLDVDLGLLVGVVIGLLTIVYRVQRPYACVLGQIPNTDIYRDVKVYKEAQEFPRLKIFRFENAIFFVSVEHFRNTLYKCTINPRHLKTEISKAKMKAYKQREQQEVEYNIRNSSSNMDGGSMELTPIDLPDVTVNIPAVPYDIVILDCSTWSFIDSMGVKALTNVIKEYRDVEIDIYLAFCKAGVREMFEKTGFFDMLDRDKLFPTIHDAVLHTFQAQKKEEPKTETSEDGGPSKNESEISPNATDGSSTDEGQKMKGCDDSWPKFNIATFYKHYEISERGSCKSLQVIVERENEEKEEKTKTETKEQSHQNTEEVEDTVL</sequence>
<evidence type="ECO:0000256" key="1">
    <source>
        <dbReference type="ARBA" id="ARBA00004141"/>
    </source>
</evidence>
<feature type="transmembrane region" description="Helical" evidence="6">
    <location>
        <begin position="346"/>
        <end position="365"/>
    </location>
</feature>
<feature type="compositionally biased region" description="Basic and acidic residues" evidence="5">
    <location>
        <begin position="756"/>
        <end position="765"/>
    </location>
</feature>
<dbReference type="AlphaFoldDB" id="A0A6J8AWS6"/>
<keyword evidence="3 6" id="KW-1133">Transmembrane helix</keyword>
<accession>A0A6J8AWS6</accession>
<proteinExistence type="predicted"/>
<feature type="region of interest" description="Disordered" evidence="5">
    <location>
        <begin position="830"/>
        <end position="859"/>
    </location>
</feature>
<keyword evidence="2 6" id="KW-0812">Transmembrane</keyword>
<dbReference type="Pfam" id="PF00916">
    <property type="entry name" value="Sulfate_transp"/>
    <property type="match status" value="1"/>
</dbReference>
<dbReference type="Proteomes" id="UP000507470">
    <property type="component" value="Unassembled WGS sequence"/>
</dbReference>
<feature type="transmembrane region" description="Helical" evidence="6">
    <location>
        <begin position="534"/>
        <end position="559"/>
    </location>
</feature>
<feature type="transmembrane region" description="Helical" evidence="6">
    <location>
        <begin position="497"/>
        <end position="514"/>
    </location>
</feature>
<evidence type="ECO:0000313" key="8">
    <source>
        <dbReference type="EMBL" id="CAC5374725.1"/>
    </source>
</evidence>
<feature type="region of interest" description="Disordered" evidence="5">
    <location>
        <begin position="753"/>
        <end position="797"/>
    </location>
</feature>
<dbReference type="InterPro" id="IPR011547">
    <property type="entry name" value="SLC26A/SulP_dom"/>
</dbReference>
<evidence type="ECO:0000259" key="7">
    <source>
        <dbReference type="PROSITE" id="PS50801"/>
    </source>
</evidence>
<feature type="compositionally biased region" description="Polar residues" evidence="5">
    <location>
        <begin position="777"/>
        <end position="789"/>
    </location>
</feature>
<keyword evidence="9" id="KW-1185">Reference proteome</keyword>
<dbReference type="GO" id="GO:0055085">
    <property type="term" value="P:transmembrane transport"/>
    <property type="evidence" value="ECO:0007669"/>
    <property type="project" value="InterPro"/>
</dbReference>
<evidence type="ECO:0000256" key="5">
    <source>
        <dbReference type="SAM" id="MobiDB-lite"/>
    </source>
</evidence>
<dbReference type="SUPFAM" id="SSF52091">
    <property type="entry name" value="SpoIIaa-like"/>
    <property type="match status" value="1"/>
</dbReference>
<feature type="transmembrane region" description="Helical" evidence="6">
    <location>
        <begin position="233"/>
        <end position="256"/>
    </location>
</feature>
<gene>
    <name evidence="8" type="ORF">MCOR_12008</name>
</gene>
<feature type="transmembrane region" description="Helical" evidence="6">
    <location>
        <begin position="470"/>
        <end position="490"/>
    </location>
</feature>
<dbReference type="PANTHER" id="PTHR11814">
    <property type="entry name" value="SULFATE TRANSPORTER"/>
    <property type="match status" value="1"/>
</dbReference>
<dbReference type="GO" id="GO:0016020">
    <property type="term" value="C:membrane"/>
    <property type="evidence" value="ECO:0007669"/>
    <property type="project" value="UniProtKB-SubCell"/>
</dbReference>
<dbReference type="Pfam" id="PF01740">
    <property type="entry name" value="STAS"/>
    <property type="match status" value="1"/>
</dbReference>
<evidence type="ECO:0000256" key="2">
    <source>
        <dbReference type="ARBA" id="ARBA00022692"/>
    </source>
</evidence>